<protein>
    <submittedName>
        <fullName evidence="8">PTS system, glucose subfamily IIA component</fullName>
    </submittedName>
</protein>
<dbReference type="RefSeq" id="WP_026746461.1">
    <property type="nucleotide sequence ID" value="NZ_AP019823.1"/>
</dbReference>
<dbReference type="SUPFAM" id="SSF51261">
    <property type="entry name" value="Duplicated hybrid motif"/>
    <property type="match status" value="1"/>
</dbReference>
<evidence type="ECO:0000256" key="4">
    <source>
        <dbReference type="ARBA" id="ARBA00022679"/>
    </source>
</evidence>
<dbReference type="GO" id="GO:0016301">
    <property type="term" value="F:kinase activity"/>
    <property type="evidence" value="ECO:0007669"/>
    <property type="project" value="UniProtKB-KW"/>
</dbReference>
<proteinExistence type="predicted"/>
<dbReference type="NCBIfam" id="TIGR00830">
    <property type="entry name" value="PTBA"/>
    <property type="match status" value="1"/>
</dbReference>
<evidence type="ECO:0000313" key="8">
    <source>
        <dbReference type="EMBL" id="BBM38402.1"/>
    </source>
</evidence>
<dbReference type="OrthoDB" id="92465at2"/>
<evidence type="ECO:0000256" key="5">
    <source>
        <dbReference type="ARBA" id="ARBA00022683"/>
    </source>
</evidence>
<sequence length="172" mass="18408">MGLFDLFKKGNKGEEVKQEFEGKVIAPISGNLLPLSEVPDEVFAQKMVGDGIAIEPTASGVMLAPASGRVEKIFDTNHAFSIVTPSGIEIFVHFGMDTVQLEGKGFERIAEEGAVVKVGDPLIKYDYDFLKANAKSIITPVIISNYESYSALNPLESGSAVAGETAVLNVEK</sequence>
<dbReference type="EMBL" id="AP019823">
    <property type="protein sequence ID" value="BBM38402.1"/>
    <property type="molecule type" value="Genomic_DNA"/>
</dbReference>
<reference evidence="8 9" key="1">
    <citation type="submission" date="2019-07" db="EMBL/GenBank/DDBJ databases">
        <title>Complete Genome Sequence of Leptotrichia hofstadii Strain JCM16775.</title>
        <authorList>
            <person name="Watanabe S."/>
            <person name="Cui L."/>
        </authorList>
    </citation>
    <scope>NUCLEOTIDE SEQUENCE [LARGE SCALE GENOMIC DNA]</scope>
    <source>
        <strain evidence="8 9">JCM16775</strain>
    </source>
</reference>
<dbReference type="PANTHER" id="PTHR45008:SF1">
    <property type="entry name" value="PTS SYSTEM GLUCOSE-SPECIFIC EIIA COMPONENT"/>
    <property type="match status" value="1"/>
</dbReference>
<dbReference type="AlphaFoldDB" id="A0A510JGF5"/>
<accession>A0A510JGF5</accession>
<keyword evidence="9" id="KW-1185">Reference proteome</keyword>
<keyword evidence="5" id="KW-0598">Phosphotransferase system</keyword>
<dbReference type="InterPro" id="IPR001127">
    <property type="entry name" value="PTS_EIIA_1_perm"/>
</dbReference>
<evidence type="ECO:0000259" key="7">
    <source>
        <dbReference type="PROSITE" id="PS51093"/>
    </source>
</evidence>
<dbReference type="Pfam" id="PF00358">
    <property type="entry name" value="PTS_EIIA_1"/>
    <property type="match status" value="1"/>
</dbReference>
<keyword evidence="3" id="KW-0762">Sugar transport</keyword>
<dbReference type="GO" id="GO:0005737">
    <property type="term" value="C:cytoplasm"/>
    <property type="evidence" value="ECO:0007669"/>
    <property type="project" value="UniProtKB-SubCell"/>
</dbReference>
<evidence type="ECO:0000256" key="3">
    <source>
        <dbReference type="ARBA" id="ARBA00022597"/>
    </source>
</evidence>
<dbReference type="FunFam" id="2.70.70.10:FF:000001">
    <property type="entry name" value="PTS system glucose-specific IIA component"/>
    <property type="match status" value="1"/>
</dbReference>
<evidence type="ECO:0000256" key="6">
    <source>
        <dbReference type="ARBA" id="ARBA00022777"/>
    </source>
</evidence>
<evidence type="ECO:0000256" key="1">
    <source>
        <dbReference type="ARBA" id="ARBA00004496"/>
    </source>
</evidence>
<dbReference type="KEGG" id="lhf:JCM16775_1111"/>
<dbReference type="PANTHER" id="PTHR45008">
    <property type="entry name" value="PTS SYSTEM GLUCOSE-SPECIFIC EIIA COMPONENT"/>
    <property type="match status" value="1"/>
</dbReference>
<dbReference type="GO" id="GO:0009401">
    <property type="term" value="P:phosphoenolpyruvate-dependent sugar phosphotransferase system"/>
    <property type="evidence" value="ECO:0007669"/>
    <property type="project" value="UniProtKB-KW"/>
</dbReference>
<comment type="subcellular location">
    <subcellularLocation>
        <location evidence="1">Cytoplasm</location>
    </subcellularLocation>
</comment>
<dbReference type="InterPro" id="IPR050890">
    <property type="entry name" value="PTS_EIIA_component"/>
</dbReference>
<name>A0A510JGF5_9FUSO</name>
<keyword evidence="2" id="KW-0813">Transport</keyword>
<dbReference type="InterPro" id="IPR011055">
    <property type="entry name" value="Dup_hybrid_motif"/>
</dbReference>
<dbReference type="PROSITE" id="PS00371">
    <property type="entry name" value="PTS_EIIA_TYPE_1_HIS"/>
    <property type="match status" value="1"/>
</dbReference>
<dbReference type="Proteomes" id="UP000321892">
    <property type="component" value="Chromosome"/>
</dbReference>
<gene>
    <name evidence="8" type="ORF">JCM16775_1111</name>
</gene>
<dbReference type="PROSITE" id="PS51093">
    <property type="entry name" value="PTS_EIIA_TYPE_1"/>
    <property type="match status" value="1"/>
</dbReference>
<feature type="domain" description="PTS EIIA type-1" evidence="7">
    <location>
        <begin position="40"/>
        <end position="145"/>
    </location>
</feature>
<evidence type="ECO:0000313" key="9">
    <source>
        <dbReference type="Proteomes" id="UP000321892"/>
    </source>
</evidence>
<evidence type="ECO:0000256" key="2">
    <source>
        <dbReference type="ARBA" id="ARBA00022448"/>
    </source>
</evidence>
<keyword evidence="6" id="KW-0418">Kinase</keyword>
<keyword evidence="4" id="KW-0808">Transferase</keyword>
<organism evidence="8 9">
    <name type="scientific">Leptotrichia hofstadii</name>
    <dbReference type="NCBI Taxonomy" id="157688"/>
    <lineage>
        <taxon>Bacteria</taxon>
        <taxon>Fusobacteriati</taxon>
        <taxon>Fusobacteriota</taxon>
        <taxon>Fusobacteriia</taxon>
        <taxon>Fusobacteriales</taxon>
        <taxon>Leptotrichiaceae</taxon>
        <taxon>Leptotrichia</taxon>
    </lineage>
</organism>
<dbReference type="Gene3D" id="2.70.70.10">
    <property type="entry name" value="Glucose Permease (Domain IIA)"/>
    <property type="match status" value="1"/>
</dbReference>